<dbReference type="Proteomes" id="UP000186385">
    <property type="component" value="Unassembled WGS sequence"/>
</dbReference>
<dbReference type="PROSITE" id="PS01125">
    <property type="entry name" value="ROK"/>
    <property type="match status" value="1"/>
</dbReference>
<proteinExistence type="inferred from homology"/>
<dbReference type="Gene3D" id="1.10.10.10">
    <property type="entry name" value="Winged helix-like DNA-binding domain superfamily/Winged helix DNA-binding domain"/>
    <property type="match status" value="1"/>
</dbReference>
<dbReference type="SUPFAM" id="SSF46785">
    <property type="entry name" value="Winged helix' DNA-binding domain"/>
    <property type="match status" value="1"/>
</dbReference>
<dbReference type="InterPro" id="IPR036390">
    <property type="entry name" value="WH_DNA-bd_sf"/>
</dbReference>
<dbReference type="PANTHER" id="PTHR18964">
    <property type="entry name" value="ROK (REPRESSOR, ORF, KINASE) FAMILY"/>
    <property type="match status" value="1"/>
</dbReference>
<reference evidence="5 6" key="1">
    <citation type="submission" date="2017-01" db="EMBL/GenBank/DDBJ databases">
        <authorList>
            <person name="Mah S.A."/>
            <person name="Swanson W.J."/>
            <person name="Moy G.W."/>
            <person name="Vacquier V.D."/>
        </authorList>
    </citation>
    <scope>NUCLEOTIDE SEQUENCE [LARGE SCALE GENOMIC DNA]</scope>
    <source>
        <strain evidence="5 6">NIO-1016</strain>
    </source>
</reference>
<dbReference type="InterPro" id="IPR049874">
    <property type="entry name" value="ROK_cs"/>
</dbReference>
<evidence type="ECO:0000256" key="3">
    <source>
        <dbReference type="ARBA" id="ARBA00022629"/>
    </source>
</evidence>
<dbReference type="EMBL" id="MWSK01000005">
    <property type="protein sequence ID" value="OXS77556.1"/>
    <property type="molecule type" value="Genomic_DNA"/>
</dbReference>
<dbReference type="Proteomes" id="UP000215545">
    <property type="component" value="Unassembled WGS sequence"/>
</dbReference>
<dbReference type="AlphaFoldDB" id="A0A1N6Y8S8"/>
<dbReference type="Pfam" id="PF00480">
    <property type="entry name" value="ROK"/>
    <property type="match status" value="1"/>
</dbReference>
<dbReference type="CDD" id="cd24076">
    <property type="entry name" value="ASKHA_ATPase_ROK_BsXylR-like"/>
    <property type="match status" value="1"/>
</dbReference>
<organism evidence="5 6">
    <name type="scientific">Domibacillus enclensis</name>
    <dbReference type="NCBI Taxonomy" id="1017273"/>
    <lineage>
        <taxon>Bacteria</taxon>
        <taxon>Bacillati</taxon>
        <taxon>Bacillota</taxon>
        <taxon>Bacilli</taxon>
        <taxon>Bacillales</taxon>
        <taxon>Bacillaceae</taxon>
        <taxon>Domibacillus</taxon>
    </lineage>
</organism>
<dbReference type="RefSeq" id="WP_045851930.1">
    <property type="nucleotide sequence ID" value="NZ_FTLX01000005.1"/>
</dbReference>
<dbReference type="Gene3D" id="3.30.420.40">
    <property type="match status" value="2"/>
</dbReference>
<keyword evidence="7" id="KW-1185">Reference proteome</keyword>
<protein>
    <submittedName>
        <fullName evidence="5">Transcriptional regulator /xylose repressor, XylR</fullName>
    </submittedName>
    <submittedName>
        <fullName evidence="4">XylR family transcriptional regulator</fullName>
    </submittedName>
</protein>
<name>A0A1N6Y8S8_9BACI</name>
<dbReference type="GO" id="GO:0042732">
    <property type="term" value="P:D-xylose metabolic process"/>
    <property type="evidence" value="ECO:0007669"/>
    <property type="project" value="UniProtKB-KW"/>
</dbReference>
<evidence type="ECO:0000256" key="2">
    <source>
        <dbReference type="ARBA" id="ARBA00006479"/>
    </source>
</evidence>
<keyword evidence="3" id="KW-0119">Carbohydrate metabolism</keyword>
<reference evidence="7" key="2">
    <citation type="submission" date="2017-03" db="EMBL/GenBank/DDBJ databases">
        <title>Bacillus sp. V-88(T) DSM27956, whole genome shotgun sequencing project.</title>
        <authorList>
            <person name="Dastager S.G."/>
            <person name="Neurgaonkar P.S."/>
            <person name="Dharne M.S."/>
        </authorList>
    </citation>
    <scope>NUCLEOTIDE SEQUENCE [LARGE SCALE GENOMIC DNA]</scope>
    <source>
        <strain evidence="7">DSM 25145</strain>
    </source>
</reference>
<dbReference type="InterPro" id="IPR036388">
    <property type="entry name" value="WH-like_DNA-bd_sf"/>
</dbReference>
<dbReference type="OrthoDB" id="9796533at2"/>
<evidence type="ECO:0000313" key="6">
    <source>
        <dbReference type="Proteomes" id="UP000186385"/>
    </source>
</evidence>
<evidence type="ECO:0000313" key="5">
    <source>
        <dbReference type="EMBL" id="SIR10964.1"/>
    </source>
</evidence>
<evidence type="ECO:0000313" key="4">
    <source>
        <dbReference type="EMBL" id="OXS77556.1"/>
    </source>
</evidence>
<sequence>MTIADQNLVKKMNRRRLLQEVIHHSPISRASLSKTTGLNKSTVSAQIQGLVDEKFIFEIGQGQSSGGRRPVMLMFNKQAGYAIGVDIGVDDLTVLLTDLDGSIVSEHYFELEQSSVNETMALLLKTIEQVIRTMPGSPYGLIGIGICVPGLVNRSEQIVLTPNTHWNGVDVKKQVEEAFNVPVTIENEANAGAYGEHIYGAAKAFDDFMYVSISTGIGVGLVLNNELYRGVHGFSGEMGHMTIDFNGPKCNCGNRGCWELYASEKAFRQSLPADWDEKELNKRFQQNDVVLFRSLENFGHHLGIGLVNIANTFDPEAIILRNPLIESNPFVLNAVKNTLSSRMNVRFETECAFLPSTLGKNAPALGACSMMIESFIKGITA</sequence>
<dbReference type="STRING" id="1017273.SAMN05443094_105193"/>
<evidence type="ECO:0000313" key="7">
    <source>
        <dbReference type="Proteomes" id="UP000215545"/>
    </source>
</evidence>
<dbReference type="SUPFAM" id="SSF53067">
    <property type="entry name" value="Actin-like ATPase domain"/>
    <property type="match status" value="1"/>
</dbReference>
<keyword evidence="3" id="KW-0859">Xylose metabolism</keyword>
<evidence type="ECO:0000256" key="1">
    <source>
        <dbReference type="ARBA" id="ARBA00002486"/>
    </source>
</evidence>
<accession>A0A1N6Y8S8</accession>
<comment type="function">
    <text evidence="1">Transcriptional repressor of xylose-utilizing enzymes.</text>
</comment>
<dbReference type="PANTHER" id="PTHR18964:SF149">
    <property type="entry name" value="BIFUNCTIONAL UDP-N-ACETYLGLUCOSAMINE 2-EPIMERASE_N-ACETYLMANNOSAMINE KINASE"/>
    <property type="match status" value="1"/>
</dbReference>
<dbReference type="InterPro" id="IPR043129">
    <property type="entry name" value="ATPase_NBD"/>
</dbReference>
<gene>
    <name evidence="4" type="ORF">B1B05_12020</name>
    <name evidence="5" type="ORF">SAMN05443094_105193</name>
</gene>
<reference evidence="4" key="3">
    <citation type="submission" date="2017-03" db="EMBL/GenBank/DDBJ databases">
        <authorList>
            <person name="Dastager S.G."/>
            <person name="Neurgaonkar P.S."/>
            <person name="Dharne M.S."/>
        </authorList>
    </citation>
    <scope>NUCLEOTIDE SEQUENCE</scope>
    <source>
        <strain evidence="4">DSM 25145</strain>
    </source>
</reference>
<comment type="similarity">
    <text evidence="2">Belongs to the ROK (NagC/XylR) family.</text>
</comment>
<dbReference type="InterPro" id="IPR000600">
    <property type="entry name" value="ROK"/>
</dbReference>
<dbReference type="EMBL" id="FTLX01000005">
    <property type="protein sequence ID" value="SIR10964.1"/>
    <property type="molecule type" value="Genomic_DNA"/>
</dbReference>